<name>A0A8S3WRY6_PARAO</name>
<accession>A0A8S3WRY6</accession>
<dbReference type="Proteomes" id="UP000691718">
    <property type="component" value="Unassembled WGS sequence"/>
</dbReference>
<comment type="caution">
    <text evidence="1">The sequence shown here is derived from an EMBL/GenBank/DDBJ whole genome shotgun (WGS) entry which is preliminary data.</text>
</comment>
<evidence type="ECO:0000313" key="2">
    <source>
        <dbReference type="Proteomes" id="UP000691718"/>
    </source>
</evidence>
<protein>
    <submittedName>
        <fullName evidence="1">(apollo) hypothetical protein</fullName>
    </submittedName>
</protein>
<gene>
    <name evidence="1" type="ORF">PAPOLLO_LOCUS8784</name>
</gene>
<dbReference type="EMBL" id="CAJQZP010000640">
    <property type="protein sequence ID" value="CAG4973634.1"/>
    <property type="molecule type" value="Genomic_DNA"/>
</dbReference>
<sequence length="166" mass="19120">MKRNDVILRLALKDKRNIPADYYQKIGGTNLQESREKSDSDIIDNLSETGKIDFDIPQCRLHLRYARANQYFIAVPEAESEKENKTRIISSKNTTEFETLLSPSEHFKSYLIEKVNFDLPNDLQTQCEKYDITISNSATYNTEVIPSTSSIEVKDQSYKQIVSICL</sequence>
<reference evidence="1" key="1">
    <citation type="submission" date="2021-04" db="EMBL/GenBank/DDBJ databases">
        <authorList>
            <person name="Tunstrom K."/>
        </authorList>
    </citation>
    <scope>NUCLEOTIDE SEQUENCE</scope>
</reference>
<keyword evidence="2" id="KW-1185">Reference proteome</keyword>
<dbReference type="AlphaFoldDB" id="A0A8S3WRY6"/>
<organism evidence="1 2">
    <name type="scientific">Parnassius apollo</name>
    <name type="common">Apollo butterfly</name>
    <name type="synonym">Papilio apollo</name>
    <dbReference type="NCBI Taxonomy" id="110799"/>
    <lineage>
        <taxon>Eukaryota</taxon>
        <taxon>Metazoa</taxon>
        <taxon>Ecdysozoa</taxon>
        <taxon>Arthropoda</taxon>
        <taxon>Hexapoda</taxon>
        <taxon>Insecta</taxon>
        <taxon>Pterygota</taxon>
        <taxon>Neoptera</taxon>
        <taxon>Endopterygota</taxon>
        <taxon>Lepidoptera</taxon>
        <taxon>Glossata</taxon>
        <taxon>Ditrysia</taxon>
        <taxon>Papilionoidea</taxon>
        <taxon>Papilionidae</taxon>
        <taxon>Parnassiinae</taxon>
        <taxon>Parnassini</taxon>
        <taxon>Parnassius</taxon>
        <taxon>Parnassius</taxon>
    </lineage>
</organism>
<proteinExistence type="predicted"/>
<evidence type="ECO:0000313" key="1">
    <source>
        <dbReference type="EMBL" id="CAG4973634.1"/>
    </source>
</evidence>